<sequence length="450" mass="49081">MSSLRLFLVVMITVSGLLGAYACGISLSLGFIIGLLALIGLAIQQGVGAKKLIHAMKQGILHTKEVIWILVLIGILIPSWTASGTIPFLIDAGLDWLNPAYYVTFAFVFSSLISMILGTSSGTLSAVGIPLIGIAGYLDIPLALVAGALVSGAFVGDRTSPFSSAHRLVASSTGMSVKQQYKYLLPTTVLAYLISVIFYGASDVLGKWASVHELVVGKSVYEGLFHYSPWLWIPLILLLGTILLRIPIKYGFLMSTTVAVVLGTYWQGIGFFSWLQILWSGYSSSDILSLHTKGLSDMIDLVILIALAGAYNGILEETKMIEAYMGKLLGERGSMLHATWRISIFGFITAMLSCTQTLPIMMTGRNLLPLWEKRYPKGHLSRIVADGPLVFAPLVPWNLITILCATILGVPWEQYIVFTVFLWSLPLLTLLVSWYKGHSHTTTKQMNQSV</sequence>
<keyword evidence="12" id="KW-1185">Reference proteome</keyword>
<dbReference type="InterPro" id="IPR052180">
    <property type="entry name" value="NhaC_Na-H+_Antiporter"/>
</dbReference>
<dbReference type="PANTHER" id="PTHR33451:SF3">
    <property type="entry name" value="MALATE-2H(+)_NA(+)-LACTATE ANTIPORTER"/>
    <property type="match status" value="1"/>
</dbReference>
<dbReference type="GO" id="GO:0015297">
    <property type="term" value="F:antiporter activity"/>
    <property type="evidence" value="ECO:0007669"/>
    <property type="project" value="UniProtKB-KW"/>
</dbReference>
<evidence type="ECO:0000313" key="12">
    <source>
        <dbReference type="Proteomes" id="UP000295418"/>
    </source>
</evidence>
<comment type="subcellular location">
    <subcellularLocation>
        <location evidence="1">Cell membrane</location>
        <topology evidence="1">Multi-pass membrane protein</topology>
    </subcellularLocation>
</comment>
<dbReference type="GO" id="GO:0005886">
    <property type="term" value="C:plasma membrane"/>
    <property type="evidence" value="ECO:0007669"/>
    <property type="project" value="UniProtKB-SubCell"/>
</dbReference>
<evidence type="ECO:0000313" key="11">
    <source>
        <dbReference type="EMBL" id="TCZ72321.1"/>
    </source>
</evidence>
<keyword evidence="3" id="KW-0050">Antiport</keyword>
<evidence type="ECO:0000256" key="1">
    <source>
        <dbReference type="ARBA" id="ARBA00004651"/>
    </source>
</evidence>
<dbReference type="Pfam" id="PF03553">
    <property type="entry name" value="Na_H_antiporter"/>
    <property type="match status" value="1"/>
</dbReference>
<feature type="transmembrane region" description="Helical" evidence="9">
    <location>
        <begin position="129"/>
        <end position="154"/>
    </location>
</feature>
<dbReference type="RefSeq" id="WP_132420265.1">
    <property type="nucleotide sequence ID" value="NZ_SKFG01000038.1"/>
</dbReference>
<dbReference type="OrthoDB" id="9762978at2"/>
<dbReference type="AlphaFoldDB" id="A0A4R4E042"/>
<evidence type="ECO:0000256" key="3">
    <source>
        <dbReference type="ARBA" id="ARBA00022449"/>
    </source>
</evidence>
<feature type="domain" description="Na+/H+ antiporter NhaC-like C-terminal" evidence="10">
    <location>
        <begin position="176"/>
        <end position="432"/>
    </location>
</feature>
<dbReference type="InterPro" id="IPR018461">
    <property type="entry name" value="Na/H_Antiport_NhaC-like_C"/>
</dbReference>
<evidence type="ECO:0000256" key="7">
    <source>
        <dbReference type="ARBA" id="ARBA00023136"/>
    </source>
</evidence>
<evidence type="ECO:0000256" key="5">
    <source>
        <dbReference type="ARBA" id="ARBA00022692"/>
    </source>
</evidence>
<feature type="transmembrane region" description="Helical" evidence="9">
    <location>
        <begin position="252"/>
        <end position="277"/>
    </location>
</feature>
<proteinExistence type="inferred from homology"/>
<keyword evidence="4" id="KW-1003">Cell membrane</keyword>
<feature type="transmembrane region" description="Helical" evidence="9">
    <location>
        <begin position="67"/>
        <end position="90"/>
    </location>
</feature>
<dbReference type="PANTHER" id="PTHR33451">
    <property type="entry name" value="MALATE-2H(+)/NA(+)-LACTATE ANTIPORTER"/>
    <property type="match status" value="1"/>
</dbReference>
<evidence type="ECO:0000256" key="6">
    <source>
        <dbReference type="ARBA" id="ARBA00022989"/>
    </source>
</evidence>
<feature type="transmembrane region" description="Helical" evidence="9">
    <location>
        <begin position="342"/>
        <end position="362"/>
    </location>
</feature>
<gene>
    <name evidence="11" type="ORF">E0485_22310</name>
</gene>
<keyword evidence="2" id="KW-0813">Transport</keyword>
<keyword evidence="5 9" id="KW-0812">Transmembrane</keyword>
<evidence type="ECO:0000256" key="4">
    <source>
        <dbReference type="ARBA" id="ARBA00022475"/>
    </source>
</evidence>
<feature type="transmembrane region" description="Helical" evidence="9">
    <location>
        <begin position="183"/>
        <end position="206"/>
    </location>
</feature>
<feature type="transmembrane region" description="Helical" evidence="9">
    <location>
        <begin position="29"/>
        <end position="47"/>
    </location>
</feature>
<organism evidence="11 12">
    <name type="scientific">Paenibacillus albiflavus</name>
    <dbReference type="NCBI Taxonomy" id="2545760"/>
    <lineage>
        <taxon>Bacteria</taxon>
        <taxon>Bacillati</taxon>
        <taxon>Bacillota</taxon>
        <taxon>Bacilli</taxon>
        <taxon>Bacillales</taxon>
        <taxon>Paenibacillaceae</taxon>
        <taxon>Paenibacillus</taxon>
    </lineage>
</organism>
<evidence type="ECO:0000259" key="10">
    <source>
        <dbReference type="Pfam" id="PF03553"/>
    </source>
</evidence>
<feature type="transmembrane region" description="Helical" evidence="9">
    <location>
        <begin position="415"/>
        <end position="435"/>
    </location>
</feature>
<dbReference type="PROSITE" id="PS51257">
    <property type="entry name" value="PROKAR_LIPOPROTEIN"/>
    <property type="match status" value="1"/>
</dbReference>
<protein>
    <submittedName>
        <fullName evidence="11">Sodium:proton antiporter</fullName>
    </submittedName>
</protein>
<feature type="transmembrane region" description="Helical" evidence="9">
    <location>
        <begin position="383"/>
        <end position="409"/>
    </location>
</feature>
<feature type="transmembrane region" description="Helical" evidence="9">
    <location>
        <begin position="298"/>
        <end position="315"/>
    </location>
</feature>
<dbReference type="EMBL" id="SKFG01000038">
    <property type="protein sequence ID" value="TCZ72321.1"/>
    <property type="molecule type" value="Genomic_DNA"/>
</dbReference>
<comment type="similarity">
    <text evidence="8">Belongs to the NhaC Na(+)/H(+) (TC 2.A.35) antiporter family.</text>
</comment>
<feature type="transmembrane region" description="Helical" evidence="9">
    <location>
        <begin position="227"/>
        <end position="246"/>
    </location>
</feature>
<accession>A0A4R4E042</accession>
<comment type="caution">
    <text evidence="11">The sequence shown here is derived from an EMBL/GenBank/DDBJ whole genome shotgun (WGS) entry which is preliminary data.</text>
</comment>
<evidence type="ECO:0000256" key="8">
    <source>
        <dbReference type="ARBA" id="ARBA00038435"/>
    </source>
</evidence>
<feature type="transmembrane region" description="Helical" evidence="9">
    <location>
        <begin position="96"/>
        <end position="117"/>
    </location>
</feature>
<keyword evidence="6 9" id="KW-1133">Transmembrane helix</keyword>
<name>A0A4R4E042_9BACL</name>
<evidence type="ECO:0000256" key="9">
    <source>
        <dbReference type="SAM" id="Phobius"/>
    </source>
</evidence>
<dbReference type="Proteomes" id="UP000295418">
    <property type="component" value="Unassembled WGS sequence"/>
</dbReference>
<reference evidence="11 12" key="1">
    <citation type="submission" date="2019-03" db="EMBL/GenBank/DDBJ databases">
        <authorList>
            <person name="Kim M.K.M."/>
        </authorList>
    </citation>
    <scope>NUCLEOTIDE SEQUENCE [LARGE SCALE GENOMIC DNA]</scope>
    <source>
        <strain evidence="11 12">18JY21-1</strain>
    </source>
</reference>
<keyword evidence="7 9" id="KW-0472">Membrane</keyword>
<evidence type="ECO:0000256" key="2">
    <source>
        <dbReference type="ARBA" id="ARBA00022448"/>
    </source>
</evidence>